<proteinExistence type="predicted"/>
<accession>A0A4Q9LA89</accession>
<evidence type="ECO:0000313" key="2">
    <source>
        <dbReference type="Proteomes" id="UP000292362"/>
    </source>
</evidence>
<name>A0A4Q9LA89_9MICR</name>
<evidence type="ECO:0000313" key="1">
    <source>
        <dbReference type="EMBL" id="TBU04658.1"/>
    </source>
</evidence>
<protein>
    <submittedName>
        <fullName evidence="1">Uncharacterized protein</fullName>
    </submittedName>
</protein>
<dbReference type="VEuPathDB" id="MicrosporidiaDB:CWI37_0105p0040"/>
<comment type="caution">
    <text evidence="1">The sequence shown here is derived from an EMBL/GenBank/DDBJ whole genome shotgun (WGS) entry which is preliminary data.</text>
</comment>
<dbReference type="AlphaFoldDB" id="A0A4Q9LA89"/>
<organism evidence="1 2">
    <name type="scientific">Hamiltosporidium tvaerminnensis</name>
    <dbReference type="NCBI Taxonomy" id="1176355"/>
    <lineage>
        <taxon>Eukaryota</taxon>
        <taxon>Fungi</taxon>
        <taxon>Fungi incertae sedis</taxon>
        <taxon>Microsporidia</taxon>
        <taxon>Dubosqiidae</taxon>
        <taxon>Hamiltosporidium</taxon>
    </lineage>
</organism>
<dbReference type="Proteomes" id="UP000292362">
    <property type="component" value="Unassembled WGS sequence"/>
</dbReference>
<gene>
    <name evidence="1" type="ORF">CWI37_0105p0040</name>
</gene>
<reference evidence="1 2" key="1">
    <citation type="submission" date="2017-12" db="EMBL/GenBank/DDBJ databases">
        <authorList>
            <person name="Pombert J.-F."/>
            <person name="Haag K.L."/>
            <person name="Ebert D."/>
        </authorList>
    </citation>
    <scope>NUCLEOTIDE SEQUENCE [LARGE SCALE GENOMIC DNA]</scope>
    <source>
        <strain evidence="1">FI-OER-3-3</strain>
    </source>
</reference>
<dbReference type="EMBL" id="PITJ01000105">
    <property type="protein sequence ID" value="TBU04658.1"/>
    <property type="molecule type" value="Genomic_DNA"/>
</dbReference>
<sequence length="124" mass="14472">MKVSCKYSPNHTQNKLNLEYFDSYNLIIDKTAVIIWTQFLKKDHKNNIFVRLLNLSNITSIGLAPEDSCEDSMELASNQDPMILRNKHASRISDQTDTLKKFCLIFTKNIYKKIFKKLILESIQ</sequence>